<protein>
    <recommendedName>
        <fullName evidence="1">Glutamine amidotransferase domain-containing protein</fullName>
    </recommendedName>
</protein>
<dbReference type="AlphaFoldDB" id="A0A815J7W6"/>
<dbReference type="SUPFAM" id="SSF52317">
    <property type="entry name" value="Class I glutamine amidotransferase-like"/>
    <property type="match status" value="1"/>
</dbReference>
<sequence>HSLSVCSPYLTKFFSEHNASFKILSIFDPTYQSQLPNNNTNDYSVIVILDGPQSAYEDDIYPYLKWEKSFLAAQLALNTPILGICLRAPLLADVIGGHSHLGKYDYELGYA</sequence>
<gene>
    <name evidence="2" type="ORF">ZHD862_LOCUS31777</name>
</gene>
<evidence type="ECO:0000313" key="2">
    <source>
        <dbReference type="EMBL" id="CAF1374434.1"/>
    </source>
</evidence>
<accession>A0A815J7W6</accession>
<dbReference type="Pfam" id="PF00117">
    <property type="entry name" value="GATase"/>
    <property type="match status" value="1"/>
</dbReference>
<evidence type="ECO:0000259" key="1">
    <source>
        <dbReference type="Pfam" id="PF00117"/>
    </source>
</evidence>
<dbReference type="InterPro" id="IPR029062">
    <property type="entry name" value="Class_I_gatase-like"/>
</dbReference>
<organism evidence="2 3">
    <name type="scientific">Rotaria sordida</name>
    <dbReference type="NCBI Taxonomy" id="392033"/>
    <lineage>
        <taxon>Eukaryota</taxon>
        <taxon>Metazoa</taxon>
        <taxon>Spiralia</taxon>
        <taxon>Gnathifera</taxon>
        <taxon>Rotifera</taxon>
        <taxon>Eurotatoria</taxon>
        <taxon>Bdelloidea</taxon>
        <taxon>Philodinida</taxon>
        <taxon>Philodinidae</taxon>
        <taxon>Rotaria</taxon>
    </lineage>
</organism>
<feature type="non-terminal residue" evidence="2">
    <location>
        <position position="1"/>
    </location>
</feature>
<dbReference type="Proteomes" id="UP000663864">
    <property type="component" value="Unassembled WGS sequence"/>
</dbReference>
<evidence type="ECO:0000313" key="3">
    <source>
        <dbReference type="Proteomes" id="UP000663864"/>
    </source>
</evidence>
<dbReference type="EMBL" id="CAJNOT010003270">
    <property type="protein sequence ID" value="CAF1374434.1"/>
    <property type="molecule type" value="Genomic_DNA"/>
</dbReference>
<dbReference type="InterPro" id="IPR017926">
    <property type="entry name" value="GATASE"/>
</dbReference>
<comment type="caution">
    <text evidence="2">The sequence shown here is derived from an EMBL/GenBank/DDBJ whole genome shotgun (WGS) entry which is preliminary data.</text>
</comment>
<feature type="domain" description="Glutamine amidotransferase" evidence="1">
    <location>
        <begin position="36"/>
        <end position="98"/>
    </location>
</feature>
<name>A0A815J7W6_9BILA</name>
<proteinExistence type="predicted"/>
<dbReference type="Gene3D" id="3.40.50.880">
    <property type="match status" value="1"/>
</dbReference>
<reference evidence="2" key="1">
    <citation type="submission" date="2021-02" db="EMBL/GenBank/DDBJ databases">
        <authorList>
            <person name="Nowell W R."/>
        </authorList>
    </citation>
    <scope>NUCLEOTIDE SEQUENCE</scope>
</reference>